<protein>
    <recommendedName>
        <fullName evidence="3">DUF1499 domain-containing protein</fullName>
    </recommendedName>
</protein>
<dbReference type="PANTHER" id="PTHR34801">
    <property type="entry name" value="EXPRESSED PROTEIN"/>
    <property type="match status" value="1"/>
</dbReference>
<dbReference type="EMBL" id="AP021875">
    <property type="protein sequence ID" value="BBO77081.1"/>
    <property type="molecule type" value="Genomic_DNA"/>
</dbReference>
<reference evidence="1 2" key="1">
    <citation type="submission" date="2019-11" db="EMBL/GenBank/DDBJ databases">
        <title>Comparative genomics of hydrocarbon-degrading Desulfosarcina strains.</title>
        <authorList>
            <person name="Watanabe M."/>
            <person name="Kojima H."/>
            <person name="Fukui M."/>
        </authorList>
    </citation>
    <scope>NUCLEOTIDE SEQUENCE [LARGE SCALE GENOMIC DNA]</scope>
    <source>
        <strain evidence="1 2">PP31</strain>
    </source>
</reference>
<evidence type="ECO:0008006" key="3">
    <source>
        <dbReference type="Google" id="ProtNLM"/>
    </source>
</evidence>
<gene>
    <name evidence="1" type="ORF">DSCW_44980</name>
</gene>
<evidence type="ECO:0000313" key="2">
    <source>
        <dbReference type="Proteomes" id="UP000427769"/>
    </source>
</evidence>
<organism evidence="1 2">
    <name type="scientific">Desulfosarcina widdelii</name>
    <dbReference type="NCBI Taxonomy" id="947919"/>
    <lineage>
        <taxon>Bacteria</taxon>
        <taxon>Pseudomonadati</taxon>
        <taxon>Thermodesulfobacteriota</taxon>
        <taxon>Desulfobacteria</taxon>
        <taxon>Desulfobacterales</taxon>
        <taxon>Desulfosarcinaceae</taxon>
        <taxon>Desulfosarcina</taxon>
    </lineage>
</organism>
<dbReference type="KEGG" id="dwd:DSCW_44980"/>
<dbReference type="PIRSF" id="PIRSF026426">
    <property type="entry name" value="DUF1499"/>
    <property type="match status" value="1"/>
</dbReference>
<sequence length="144" mass="16274">MVIGGVLMAGCSKTNQAAAGSDTFPLKDCPDRPNCVSSIARNQARYVAPFAYACDRRQAIDVLVQILAEQPRTTIVEKREDYLHVEFRSRIFRFVDDVEFYFPADQPLVHVRSASRLGYSDMGVNRKRVEALRANFSEALKKRS</sequence>
<accession>A0A5K7ZBH6</accession>
<dbReference type="PANTHER" id="PTHR34801:SF6">
    <property type="entry name" value="SLL1620 PROTEIN"/>
    <property type="match status" value="1"/>
</dbReference>
<proteinExistence type="predicted"/>
<dbReference type="InterPro" id="IPR010865">
    <property type="entry name" value="DUF1499"/>
</dbReference>
<evidence type="ECO:0000313" key="1">
    <source>
        <dbReference type="EMBL" id="BBO77081.1"/>
    </source>
</evidence>
<dbReference type="Proteomes" id="UP000427769">
    <property type="component" value="Chromosome"/>
</dbReference>
<keyword evidence="2" id="KW-1185">Reference proteome</keyword>
<dbReference type="Pfam" id="PF07386">
    <property type="entry name" value="DUF1499"/>
    <property type="match status" value="1"/>
</dbReference>
<name>A0A5K7ZBH6_9BACT</name>
<dbReference type="AlphaFoldDB" id="A0A5K7ZBH6"/>